<dbReference type="OrthoDB" id="3697442at2"/>
<accession>A0A1H0LC43</accession>
<protein>
    <submittedName>
        <fullName evidence="2">HxlR-like helix-turn-helix</fullName>
    </submittedName>
</protein>
<name>A0A1H0LC43_9PSEU</name>
<organism evidence="2 3">
    <name type="scientific">Actinokineospora alba</name>
    <dbReference type="NCBI Taxonomy" id="504798"/>
    <lineage>
        <taxon>Bacteria</taxon>
        <taxon>Bacillati</taxon>
        <taxon>Actinomycetota</taxon>
        <taxon>Actinomycetes</taxon>
        <taxon>Pseudonocardiales</taxon>
        <taxon>Pseudonocardiaceae</taxon>
        <taxon>Actinokineospora</taxon>
    </lineage>
</organism>
<evidence type="ECO:0000259" key="1">
    <source>
        <dbReference type="Pfam" id="PF01638"/>
    </source>
</evidence>
<dbReference type="InterPro" id="IPR002577">
    <property type="entry name" value="HTH_HxlR"/>
</dbReference>
<dbReference type="AlphaFoldDB" id="A0A1H0LC43"/>
<dbReference type="SUPFAM" id="SSF46785">
    <property type="entry name" value="Winged helix' DNA-binding domain"/>
    <property type="match status" value="1"/>
</dbReference>
<feature type="domain" description="HTH hxlR-type" evidence="1">
    <location>
        <begin position="34"/>
        <end position="113"/>
    </location>
</feature>
<proteinExistence type="predicted"/>
<dbReference type="STRING" id="504798.SAMN05421871_109214"/>
<evidence type="ECO:0000313" key="3">
    <source>
        <dbReference type="Proteomes" id="UP000199651"/>
    </source>
</evidence>
<dbReference type="InterPro" id="IPR036390">
    <property type="entry name" value="WH_DNA-bd_sf"/>
</dbReference>
<dbReference type="Gene3D" id="1.10.10.10">
    <property type="entry name" value="Winged helix-like DNA-binding domain superfamily/Winged helix DNA-binding domain"/>
    <property type="match status" value="1"/>
</dbReference>
<dbReference type="RefSeq" id="WP_091373202.1">
    <property type="nucleotide sequence ID" value="NZ_FNDV01000009.1"/>
</dbReference>
<dbReference type="Proteomes" id="UP000199651">
    <property type="component" value="Unassembled WGS sequence"/>
</dbReference>
<keyword evidence="3" id="KW-1185">Reference proteome</keyword>
<dbReference type="EMBL" id="FNJB01000004">
    <property type="protein sequence ID" value="SDO65561.1"/>
    <property type="molecule type" value="Genomic_DNA"/>
</dbReference>
<evidence type="ECO:0000313" key="2">
    <source>
        <dbReference type="EMBL" id="SDO65561.1"/>
    </source>
</evidence>
<sequence>MNEHSNDRRNDQQVLVSAEGSTSYWHGLHELTRVLDGEWIPAILATLARGPRHFTEILTEIQCTGTGQPDPKRRLHDSILGRTLRRMEENGLITRDELTATFPKSTVYELTTWATMLLSGLIPAVYCTTEIRTRIGTSTGYMTATARAC</sequence>
<reference evidence="3" key="1">
    <citation type="submission" date="2016-10" db="EMBL/GenBank/DDBJ databases">
        <authorList>
            <person name="Varghese N."/>
            <person name="Submissions S."/>
        </authorList>
    </citation>
    <scope>NUCLEOTIDE SEQUENCE [LARGE SCALE GENOMIC DNA]</scope>
    <source>
        <strain evidence="3">IBRC-M 10655</strain>
    </source>
</reference>
<dbReference type="Pfam" id="PF01638">
    <property type="entry name" value="HxlR"/>
    <property type="match status" value="1"/>
</dbReference>
<dbReference type="InterPro" id="IPR036388">
    <property type="entry name" value="WH-like_DNA-bd_sf"/>
</dbReference>
<gene>
    <name evidence="2" type="ORF">SAMN05192558_10483</name>
</gene>